<reference evidence="3 4" key="1">
    <citation type="submission" date="2016-06" db="EMBL/GenBank/DDBJ databases">
        <title>Evolution of pathogenesis and genome organization in the Tremellales.</title>
        <authorList>
            <person name="Cuomo C."/>
            <person name="Litvintseva A."/>
            <person name="Heitman J."/>
            <person name="Chen Y."/>
            <person name="Sun S."/>
            <person name="Springer D."/>
            <person name="Dromer F."/>
            <person name="Young S."/>
            <person name="Zeng Q."/>
            <person name="Chapman S."/>
            <person name="Gujja S."/>
            <person name="Saif S."/>
            <person name="Birren B."/>
        </authorList>
    </citation>
    <scope>NUCLEOTIDE SEQUENCE [LARGE SCALE GENOMIC DNA]</scope>
    <source>
        <strain evidence="3 4">CBS 6273</strain>
    </source>
</reference>
<protein>
    <submittedName>
        <fullName evidence="3">Uncharacterized protein</fullName>
    </submittedName>
</protein>
<keyword evidence="2" id="KW-1133">Transmembrane helix</keyword>
<organism evidence="3 4">
    <name type="scientific">Cryptococcus amylolentus CBS 6273</name>
    <dbReference type="NCBI Taxonomy" id="1296118"/>
    <lineage>
        <taxon>Eukaryota</taxon>
        <taxon>Fungi</taxon>
        <taxon>Dikarya</taxon>
        <taxon>Basidiomycota</taxon>
        <taxon>Agaricomycotina</taxon>
        <taxon>Tremellomycetes</taxon>
        <taxon>Tremellales</taxon>
        <taxon>Cryptococcaceae</taxon>
        <taxon>Cryptococcus</taxon>
    </lineage>
</organism>
<evidence type="ECO:0000313" key="3">
    <source>
        <dbReference type="EMBL" id="ODN97124.1"/>
    </source>
</evidence>
<evidence type="ECO:0000256" key="2">
    <source>
        <dbReference type="SAM" id="Phobius"/>
    </source>
</evidence>
<dbReference type="Proteomes" id="UP000095149">
    <property type="component" value="Unassembled WGS sequence"/>
</dbReference>
<feature type="transmembrane region" description="Helical" evidence="2">
    <location>
        <begin position="75"/>
        <end position="96"/>
    </location>
</feature>
<keyword evidence="2" id="KW-0812">Transmembrane</keyword>
<keyword evidence="2" id="KW-0472">Membrane</keyword>
<evidence type="ECO:0000256" key="1">
    <source>
        <dbReference type="SAM" id="MobiDB-lite"/>
    </source>
</evidence>
<proteinExistence type="predicted"/>
<accession>A0A1E3J8E5</accession>
<feature type="region of interest" description="Disordered" evidence="1">
    <location>
        <begin position="16"/>
        <end position="56"/>
    </location>
</feature>
<comment type="caution">
    <text evidence="3">The sequence shown here is derived from an EMBL/GenBank/DDBJ whole genome shotgun (WGS) entry which is preliminary data.</text>
</comment>
<dbReference type="AlphaFoldDB" id="A0A1E3J8E5"/>
<name>A0A1E3J8E5_9TREE</name>
<sequence>MESATSTASATASARTALASSHTSSSTNSSSLVSSTGSMTSTATTSDASSTASSTDTSLLSPSSLASLAESFPTYLAIGGAILGLVIVVCLVSWLFNKKRRQSRFKSRFGNDEDQEVEKDWKESRLMWGEVKKGERIWDPETGMGIVVGDEDLEASRRKKHRITLEDARVTGEEGHEPQGSVYEACPPLPPVTSRPTMRLLSTPSSPSSEIDISEARGHFPTSIEVQSIHSYVYNTPEPSPSASPVLGPVTEREEEEGLIKHRR</sequence>
<feature type="region of interest" description="Disordered" evidence="1">
    <location>
        <begin position="234"/>
        <end position="264"/>
    </location>
</feature>
<dbReference type="EMBL" id="MEKH01000014">
    <property type="protein sequence ID" value="ODN97124.1"/>
    <property type="molecule type" value="Genomic_DNA"/>
</dbReference>
<evidence type="ECO:0000313" key="4">
    <source>
        <dbReference type="Proteomes" id="UP000095149"/>
    </source>
</evidence>
<dbReference type="OrthoDB" id="10384626at2759"/>
<gene>
    <name evidence="3" type="ORF">I350_08104</name>
</gene>